<accession>A0A2N7VUM9</accession>
<organism evidence="1 2">
    <name type="scientific">Trinickia dabaoshanensis</name>
    <dbReference type="NCBI Taxonomy" id="564714"/>
    <lineage>
        <taxon>Bacteria</taxon>
        <taxon>Pseudomonadati</taxon>
        <taxon>Pseudomonadota</taxon>
        <taxon>Betaproteobacteria</taxon>
        <taxon>Burkholderiales</taxon>
        <taxon>Burkholderiaceae</taxon>
        <taxon>Trinickia</taxon>
    </lineage>
</organism>
<dbReference type="RefSeq" id="WP_102645232.1">
    <property type="nucleotide sequence ID" value="NZ_PNYA01000007.1"/>
</dbReference>
<evidence type="ECO:0000313" key="2">
    <source>
        <dbReference type="Proteomes" id="UP000235616"/>
    </source>
</evidence>
<name>A0A2N7VUM9_9BURK</name>
<proteinExistence type="predicted"/>
<gene>
    <name evidence="1" type="ORF">C0Z18_09975</name>
</gene>
<dbReference type="EMBL" id="PNYA01000007">
    <property type="protein sequence ID" value="PMS20851.1"/>
    <property type="molecule type" value="Genomic_DNA"/>
</dbReference>
<keyword evidence="2" id="KW-1185">Reference proteome</keyword>
<dbReference type="AlphaFoldDB" id="A0A2N7VUM9"/>
<evidence type="ECO:0000313" key="1">
    <source>
        <dbReference type="EMBL" id="PMS20851.1"/>
    </source>
</evidence>
<dbReference type="OrthoDB" id="7349818at2"/>
<dbReference type="Proteomes" id="UP000235616">
    <property type="component" value="Unassembled WGS sequence"/>
</dbReference>
<comment type="caution">
    <text evidence="1">The sequence shown here is derived from an EMBL/GenBank/DDBJ whole genome shotgun (WGS) entry which is preliminary data.</text>
</comment>
<reference evidence="1 2" key="1">
    <citation type="submission" date="2018-01" db="EMBL/GenBank/DDBJ databases">
        <title>Whole genome analyses suggest that Burkholderia sensu lato contains two further novel genera in the rhizoxinica-symbiotica group Mycetohabitans gen. nov., and Trinickia gen. nov.: implications for the evolution of diazotrophy and nodulation in the Burkholderiaceae.</title>
        <authorList>
            <person name="Estrada-de los Santos P."/>
            <person name="Palmer M."/>
            <person name="Chavez-Ramirez B."/>
            <person name="Beukes C."/>
            <person name="Steenkamp E.T."/>
            <person name="Hirsch A.M."/>
            <person name="Manyaka P."/>
            <person name="Maluk M."/>
            <person name="Lafos M."/>
            <person name="Crook M."/>
            <person name="Gross E."/>
            <person name="Simon M.F."/>
            <person name="Bueno dos Reis Junior F."/>
            <person name="Poole P.S."/>
            <person name="Venter S.N."/>
            <person name="James E.K."/>
        </authorList>
    </citation>
    <scope>NUCLEOTIDE SEQUENCE [LARGE SCALE GENOMIC DNA]</scope>
    <source>
        <strain evidence="1 2">GIMN1.004</strain>
    </source>
</reference>
<protein>
    <submittedName>
        <fullName evidence="1">DUF1566 domain-containing protein</fullName>
    </submittedName>
</protein>
<sequence>MFDVSNGVRLADAPALGEYWQGQGGLYAGVLPDYEGHEPRVLIVGEHEAVDLVWGGAGNVEGGARDKGDGRSNTRDLVNCHQLAHAHDAARFASGYERDGHKDFYLPSRQELDVMYQTIRDTFEETAWYWSSTEQSRLLAWGRNFGGAHIESNFKDMPARALAVRTVPVIESGDAVGEG</sequence>